<dbReference type="SUPFAM" id="SSF48452">
    <property type="entry name" value="TPR-like"/>
    <property type="match status" value="1"/>
</dbReference>
<dbReference type="InterPro" id="IPR011990">
    <property type="entry name" value="TPR-like_helical_dom_sf"/>
</dbReference>
<dbReference type="Pfam" id="PF00486">
    <property type="entry name" value="Trans_reg_C"/>
    <property type="match status" value="1"/>
</dbReference>
<dbReference type="GO" id="GO:0006355">
    <property type="term" value="P:regulation of DNA-templated transcription"/>
    <property type="evidence" value="ECO:0007669"/>
    <property type="project" value="InterPro"/>
</dbReference>
<keyword evidence="2" id="KW-0805">Transcription regulation</keyword>
<feature type="region of interest" description="Disordered" evidence="6">
    <location>
        <begin position="113"/>
        <end position="140"/>
    </location>
</feature>
<dbReference type="GO" id="GO:0003677">
    <property type="term" value="F:DNA binding"/>
    <property type="evidence" value="ECO:0007669"/>
    <property type="project" value="UniProtKB-UniRule"/>
</dbReference>
<reference evidence="8 9" key="1">
    <citation type="submission" date="2019-03" db="EMBL/GenBank/DDBJ databases">
        <title>Draft genome sequences of novel Actinobacteria.</title>
        <authorList>
            <person name="Sahin N."/>
            <person name="Ay H."/>
            <person name="Saygin H."/>
        </authorList>
    </citation>
    <scope>NUCLEOTIDE SEQUENCE [LARGE SCALE GENOMIC DNA]</scope>
    <source>
        <strain evidence="8 9">H3C3</strain>
    </source>
</reference>
<dbReference type="SUPFAM" id="SSF46894">
    <property type="entry name" value="C-terminal effector domain of the bipartite response regulators"/>
    <property type="match status" value="1"/>
</dbReference>
<evidence type="ECO:0000256" key="6">
    <source>
        <dbReference type="SAM" id="MobiDB-lite"/>
    </source>
</evidence>
<evidence type="ECO:0000256" key="4">
    <source>
        <dbReference type="ARBA" id="ARBA00023163"/>
    </source>
</evidence>
<feature type="region of interest" description="Disordered" evidence="6">
    <location>
        <begin position="1"/>
        <end position="99"/>
    </location>
</feature>
<keyword evidence="9" id="KW-1185">Reference proteome</keyword>
<dbReference type="Pfam" id="PF03704">
    <property type="entry name" value="BTAD"/>
    <property type="match status" value="1"/>
</dbReference>
<dbReference type="PANTHER" id="PTHR35807">
    <property type="entry name" value="TRANSCRIPTIONAL REGULATOR REDD-RELATED"/>
    <property type="match status" value="1"/>
</dbReference>
<dbReference type="PROSITE" id="PS51755">
    <property type="entry name" value="OMPR_PHOB"/>
    <property type="match status" value="1"/>
</dbReference>
<organism evidence="8 9">
    <name type="scientific">Actinomadura rubrisoli</name>
    <dbReference type="NCBI Taxonomy" id="2530368"/>
    <lineage>
        <taxon>Bacteria</taxon>
        <taxon>Bacillati</taxon>
        <taxon>Actinomycetota</taxon>
        <taxon>Actinomycetes</taxon>
        <taxon>Streptosporangiales</taxon>
        <taxon>Thermomonosporaceae</taxon>
        <taxon>Actinomadura</taxon>
    </lineage>
</organism>
<dbReference type="PANTHER" id="PTHR35807:SF1">
    <property type="entry name" value="TRANSCRIPTIONAL REGULATOR REDD"/>
    <property type="match status" value="1"/>
</dbReference>
<feature type="non-terminal residue" evidence="8">
    <location>
        <position position="401"/>
    </location>
</feature>
<evidence type="ECO:0000313" key="9">
    <source>
        <dbReference type="Proteomes" id="UP000294513"/>
    </source>
</evidence>
<dbReference type="SMART" id="SM01043">
    <property type="entry name" value="BTAD"/>
    <property type="match status" value="1"/>
</dbReference>
<gene>
    <name evidence="8" type="ORF">E1298_46075</name>
</gene>
<evidence type="ECO:0000313" key="8">
    <source>
        <dbReference type="EMBL" id="TDD60410.1"/>
    </source>
</evidence>
<evidence type="ECO:0000256" key="1">
    <source>
        <dbReference type="ARBA" id="ARBA00005820"/>
    </source>
</evidence>
<dbReference type="InterPro" id="IPR051677">
    <property type="entry name" value="AfsR-DnrI-RedD_regulator"/>
</dbReference>
<dbReference type="CDD" id="cd15831">
    <property type="entry name" value="BTAD"/>
    <property type="match status" value="1"/>
</dbReference>
<evidence type="ECO:0000256" key="5">
    <source>
        <dbReference type="PROSITE-ProRule" id="PRU01091"/>
    </source>
</evidence>
<evidence type="ECO:0000256" key="3">
    <source>
        <dbReference type="ARBA" id="ARBA00023125"/>
    </source>
</evidence>
<dbReference type="Proteomes" id="UP000294513">
    <property type="component" value="Unassembled WGS sequence"/>
</dbReference>
<keyword evidence="4" id="KW-0804">Transcription</keyword>
<dbReference type="InterPro" id="IPR001867">
    <property type="entry name" value="OmpR/PhoB-type_DNA-bd"/>
</dbReference>
<name>A0A4R4ZQ57_9ACTN</name>
<dbReference type="Gene3D" id="1.10.10.10">
    <property type="entry name" value="Winged helix-like DNA-binding domain superfamily/Winged helix DNA-binding domain"/>
    <property type="match status" value="1"/>
</dbReference>
<dbReference type="Gene3D" id="1.25.40.10">
    <property type="entry name" value="Tetratricopeptide repeat domain"/>
    <property type="match status" value="1"/>
</dbReference>
<sequence>MQRVPDRGERDVHHRRVQDDQELPGAARGQDEAQPPRGPLRGSRRVSGHGESLLGRGVRSPDAALLTTERDGKRRSGSGPPGCSFRYPRWSRKEQSARDHRLIRRLDGHGAINRAPRGYCGPGESLQHPAPETDTGGSPQMLRFKLLGPLDVAADGPAFAPTAPRVLNTLALLLVRAGHVVPLETIIEELWGEDPPRSAARTAQTYVYQIRRWLSDEAVPAGHKEMLVTRPPGYSLHVDPGQLDLGDFEGLLARGRGLLERGRPGEAAVPLRAALELWDGPALANIQLGRVLEGHAAALEEHRSRALNLRIEADLRLGRHRELIGELRSLVTAKPYDEWYHSLLVCTLANAGRRYDALEAYHAARDLLAEDLGLSPSPELCKVHNAVLHGDAPSAPLSCAA</sequence>
<evidence type="ECO:0000256" key="2">
    <source>
        <dbReference type="ARBA" id="ARBA00023015"/>
    </source>
</evidence>
<accession>A0A4R4ZQ57</accession>
<comment type="similarity">
    <text evidence="1">Belongs to the AfsR/DnrI/RedD regulatory family.</text>
</comment>
<evidence type="ECO:0000259" key="7">
    <source>
        <dbReference type="PROSITE" id="PS51755"/>
    </source>
</evidence>
<dbReference type="InterPro" id="IPR005158">
    <property type="entry name" value="BTAD"/>
</dbReference>
<feature type="DNA-binding region" description="OmpR/PhoB-type" evidence="5">
    <location>
        <begin position="130"/>
        <end position="238"/>
    </location>
</feature>
<dbReference type="AlphaFoldDB" id="A0A4R4ZQ57"/>
<dbReference type="InterPro" id="IPR016032">
    <property type="entry name" value="Sig_transdc_resp-reg_C-effctor"/>
</dbReference>
<protein>
    <recommendedName>
        <fullName evidence="7">OmpR/PhoB-type domain-containing protein</fullName>
    </recommendedName>
</protein>
<dbReference type="EMBL" id="SMKU01000613">
    <property type="protein sequence ID" value="TDD60410.1"/>
    <property type="molecule type" value="Genomic_DNA"/>
</dbReference>
<proteinExistence type="inferred from homology"/>
<dbReference type="GO" id="GO:0000160">
    <property type="term" value="P:phosphorelay signal transduction system"/>
    <property type="evidence" value="ECO:0007669"/>
    <property type="project" value="InterPro"/>
</dbReference>
<dbReference type="OrthoDB" id="4054020at2"/>
<keyword evidence="3 5" id="KW-0238">DNA-binding</keyword>
<dbReference type="InterPro" id="IPR036388">
    <property type="entry name" value="WH-like_DNA-bd_sf"/>
</dbReference>
<feature type="domain" description="OmpR/PhoB-type" evidence="7">
    <location>
        <begin position="130"/>
        <end position="238"/>
    </location>
</feature>
<comment type="caution">
    <text evidence="8">The sequence shown here is derived from an EMBL/GenBank/DDBJ whole genome shotgun (WGS) entry which is preliminary data.</text>
</comment>
<dbReference type="SMART" id="SM00862">
    <property type="entry name" value="Trans_reg_C"/>
    <property type="match status" value="1"/>
</dbReference>
<feature type="compositionally biased region" description="Basic and acidic residues" evidence="6">
    <location>
        <begin position="1"/>
        <end position="12"/>
    </location>
</feature>